<sequence length="284" mass="32128">MICRMMLPALRPHSPAGGVKRGDLAVSGVSFFLGMLEKSRGEPVGEDGEPLPIRMTFADWHTYLMALSKSSFWTRMAQTELEDSRREKSWDRLDDLKISSEDDRGNRKGHRRRAKARRQRTSSCSSSSRSSSARSVSSGKNGGREGKSDMVLLKLLKELNQPKDVVAPSVFTGEDGASLKRFLVDYEDFFAAKYNGNERQKAKQLANFLGGKVKQAYEAMDGTNQKFRYLKPRLTKWYQGERLSSRRQAEKEFDKARLSFGDSTSIFALKLEQIAERAFPASLY</sequence>
<dbReference type="Proteomes" id="UP000711488">
    <property type="component" value="Unassembled WGS sequence"/>
</dbReference>
<name>A0A6A0GTW6_HYAAZ</name>
<comment type="caution">
    <text evidence="2">The sequence shown here is derived from an EMBL/GenBank/DDBJ whole genome shotgun (WGS) entry which is preliminary data.</text>
</comment>
<feature type="compositionally biased region" description="Basic residues" evidence="1">
    <location>
        <begin position="107"/>
        <end position="120"/>
    </location>
</feature>
<dbReference type="EMBL" id="JQDR03014244">
    <property type="protein sequence ID" value="KAA0188422.1"/>
    <property type="molecule type" value="Genomic_DNA"/>
</dbReference>
<reference evidence="2" key="1">
    <citation type="submission" date="2014-08" db="EMBL/GenBank/DDBJ databases">
        <authorList>
            <person name="Murali S."/>
            <person name="Richards S."/>
            <person name="Bandaranaike D."/>
            <person name="Bellair M."/>
            <person name="Blankenburg K."/>
            <person name="Chao H."/>
            <person name="Dinh H."/>
            <person name="Doddapaneni H."/>
            <person name="Dugan-Rocha S."/>
            <person name="Elkadiri S."/>
            <person name="Gnanaolivu R."/>
            <person name="Hughes D."/>
            <person name="Lee S."/>
            <person name="Li M."/>
            <person name="Ming W."/>
            <person name="Munidasa M."/>
            <person name="Muniz J."/>
            <person name="Nguyen L."/>
            <person name="Osuji N."/>
            <person name="Pu L.-L."/>
            <person name="Puazo M."/>
            <person name="Skinner E."/>
            <person name="Qu C."/>
            <person name="Quiroz J."/>
            <person name="Raj R."/>
            <person name="Weissenberger G."/>
            <person name="Xin Y."/>
            <person name="Zou X."/>
            <person name="Han Y."/>
            <person name="Worley K."/>
            <person name="Muzny D."/>
            <person name="Gibbs R."/>
        </authorList>
    </citation>
    <scope>NUCLEOTIDE SEQUENCE</scope>
    <source>
        <strain evidence="2">HAZT.00-mixed</strain>
        <tissue evidence="2">Whole organism</tissue>
    </source>
</reference>
<protein>
    <recommendedName>
        <fullName evidence="3">Retrotransposon gag domain-containing protein</fullName>
    </recommendedName>
</protein>
<organism evidence="2">
    <name type="scientific">Hyalella azteca</name>
    <name type="common">Amphipod</name>
    <dbReference type="NCBI Taxonomy" id="294128"/>
    <lineage>
        <taxon>Eukaryota</taxon>
        <taxon>Metazoa</taxon>
        <taxon>Ecdysozoa</taxon>
        <taxon>Arthropoda</taxon>
        <taxon>Crustacea</taxon>
        <taxon>Multicrustacea</taxon>
        <taxon>Malacostraca</taxon>
        <taxon>Eumalacostraca</taxon>
        <taxon>Peracarida</taxon>
        <taxon>Amphipoda</taxon>
        <taxon>Senticaudata</taxon>
        <taxon>Talitrida</taxon>
        <taxon>Talitroidea</taxon>
        <taxon>Hyalellidae</taxon>
        <taxon>Hyalella</taxon>
    </lineage>
</organism>
<reference evidence="2" key="3">
    <citation type="submission" date="2019-06" db="EMBL/GenBank/DDBJ databases">
        <authorList>
            <person name="Poynton C."/>
            <person name="Hasenbein S."/>
            <person name="Benoit J.B."/>
            <person name="Sepulveda M.S."/>
            <person name="Poelchau M.F."/>
            <person name="Murali S.C."/>
            <person name="Chen S."/>
            <person name="Glastad K.M."/>
            <person name="Werren J.H."/>
            <person name="Vineis J.H."/>
            <person name="Bowen J.L."/>
            <person name="Friedrich M."/>
            <person name="Jones J."/>
            <person name="Robertson H.M."/>
            <person name="Feyereisen R."/>
            <person name="Mechler-Hickson A."/>
            <person name="Mathers N."/>
            <person name="Lee C.E."/>
            <person name="Colbourne J.K."/>
            <person name="Biales A."/>
            <person name="Johnston J.S."/>
            <person name="Wellborn G.A."/>
            <person name="Rosendale A.J."/>
            <person name="Cridge A.G."/>
            <person name="Munoz-Torres M.C."/>
            <person name="Bain P.A."/>
            <person name="Manny A.R."/>
            <person name="Major K.M."/>
            <person name="Lambert F.N."/>
            <person name="Vulpe C.D."/>
            <person name="Tuck P."/>
            <person name="Blalock B.J."/>
            <person name="Lin Y.-Y."/>
            <person name="Smith M.E."/>
            <person name="Ochoa-Acuna H."/>
            <person name="Chen M.-J.M."/>
            <person name="Childers C.P."/>
            <person name="Qu J."/>
            <person name="Dugan S."/>
            <person name="Lee S.L."/>
            <person name="Chao H."/>
            <person name="Dinh H."/>
            <person name="Han Y."/>
            <person name="Doddapaneni H."/>
            <person name="Worley K.C."/>
            <person name="Muzny D.M."/>
            <person name="Gibbs R.A."/>
            <person name="Richards S."/>
        </authorList>
    </citation>
    <scope>NUCLEOTIDE SEQUENCE</scope>
    <source>
        <strain evidence="2">HAZT.00-mixed</strain>
        <tissue evidence="2">Whole organism</tissue>
    </source>
</reference>
<dbReference type="AlphaFoldDB" id="A0A6A0GTW6"/>
<accession>A0A6A0GTW6</accession>
<feature type="region of interest" description="Disordered" evidence="1">
    <location>
        <begin position="99"/>
        <end position="146"/>
    </location>
</feature>
<gene>
    <name evidence="2" type="ORF">HAZT_HAZT003613</name>
</gene>
<proteinExistence type="predicted"/>
<evidence type="ECO:0008006" key="3">
    <source>
        <dbReference type="Google" id="ProtNLM"/>
    </source>
</evidence>
<evidence type="ECO:0000256" key="1">
    <source>
        <dbReference type="SAM" id="MobiDB-lite"/>
    </source>
</evidence>
<reference evidence="2" key="2">
    <citation type="journal article" date="2018" name="Environ. Sci. Technol.">
        <title>The Toxicogenome of Hyalella azteca: A Model for Sediment Ecotoxicology and Evolutionary Toxicology.</title>
        <authorList>
            <person name="Poynton H.C."/>
            <person name="Hasenbein S."/>
            <person name="Benoit J.B."/>
            <person name="Sepulveda M.S."/>
            <person name="Poelchau M.F."/>
            <person name="Hughes D.S.T."/>
            <person name="Murali S.C."/>
            <person name="Chen S."/>
            <person name="Glastad K.M."/>
            <person name="Goodisman M.A.D."/>
            <person name="Werren J.H."/>
            <person name="Vineis J.H."/>
            <person name="Bowen J.L."/>
            <person name="Friedrich M."/>
            <person name="Jones J."/>
            <person name="Robertson H.M."/>
            <person name="Feyereisen R."/>
            <person name="Mechler-Hickson A."/>
            <person name="Mathers N."/>
            <person name="Lee C.E."/>
            <person name="Colbourne J.K."/>
            <person name="Biales A."/>
            <person name="Johnston J.S."/>
            <person name="Wellborn G.A."/>
            <person name="Rosendale A.J."/>
            <person name="Cridge A.G."/>
            <person name="Munoz-Torres M.C."/>
            <person name="Bain P.A."/>
            <person name="Manny A.R."/>
            <person name="Major K.M."/>
            <person name="Lambert F.N."/>
            <person name="Vulpe C.D."/>
            <person name="Tuck P."/>
            <person name="Blalock B.J."/>
            <person name="Lin Y.Y."/>
            <person name="Smith M.E."/>
            <person name="Ochoa-Acuna H."/>
            <person name="Chen M.M."/>
            <person name="Childers C.P."/>
            <person name="Qu J."/>
            <person name="Dugan S."/>
            <person name="Lee S.L."/>
            <person name="Chao H."/>
            <person name="Dinh H."/>
            <person name="Han Y."/>
            <person name="Doddapaneni H."/>
            <person name="Worley K.C."/>
            <person name="Muzny D.M."/>
            <person name="Gibbs R.A."/>
            <person name="Richards S."/>
        </authorList>
    </citation>
    <scope>NUCLEOTIDE SEQUENCE</scope>
    <source>
        <strain evidence="2">HAZT.00-mixed</strain>
        <tissue evidence="2">Whole organism</tissue>
    </source>
</reference>
<feature type="compositionally biased region" description="Low complexity" evidence="1">
    <location>
        <begin position="121"/>
        <end position="138"/>
    </location>
</feature>
<evidence type="ECO:0000313" key="2">
    <source>
        <dbReference type="EMBL" id="KAA0188422.1"/>
    </source>
</evidence>